<keyword evidence="6" id="KW-1185">Reference proteome</keyword>
<dbReference type="EMBL" id="CP013187">
    <property type="protein sequence ID" value="ALO42343.1"/>
    <property type="molecule type" value="Genomic_DNA"/>
</dbReference>
<dbReference type="InterPro" id="IPR009057">
    <property type="entry name" value="Homeodomain-like_sf"/>
</dbReference>
<dbReference type="SMART" id="SM00342">
    <property type="entry name" value="HTH_ARAC"/>
    <property type="match status" value="1"/>
</dbReference>
<keyword evidence="2" id="KW-0238">DNA-binding</keyword>
<dbReference type="InterPro" id="IPR018060">
    <property type="entry name" value="HTH_AraC"/>
</dbReference>
<reference evidence="5 6" key="1">
    <citation type="submission" date="2015-11" db="EMBL/GenBank/DDBJ databases">
        <authorList>
            <person name="Zhang Y."/>
            <person name="Guo Z."/>
        </authorList>
    </citation>
    <scope>NUCLEOTIDE SEQUENCE [LARGE SCALE GENOMIC DNA]</scope>
    <source>
        <strain evidence="5 6">KCTC 12086</strain>
    </source>
</reference>
<dbReference type="Gene3D" id="1.10.10.60">
    <property type="entry name" value="Homeodomain-like"/>
    <property type="match status" value="2"/>
</dbReference>
<dbReference type="Gene3D" id="3.40.50.880">
    <property type="match status" value="1"/>
</dbReference>
<dbReference type="PANTHER" id="PTHR43130:SF11">
    <property type="entry name" value="TRANSCRIPTIONAL REGULATORY PROTEIN"/>
    <property type="match status" value="1"/>
</dbReference>
<evidence type="ECO:0000259" key="4">
    <source>
        <dbReference type="PROSITE" id="PS01124"/>
    </source>
</evidence>
<dbReference type="PROSITE" id="PS01124">
    <property type="entry name" value="HTH_ARAC_FAMILY_2"/>
    <property type="match status" value="1"/>
</dbReference>
<protein>
    <submittedName>
        <fullName evidence="5">Transcriptional regulator</fullName>
    </submittedName>
</protein>
<dbReference type="STRING" id="161398.PP2015_1842"/>
<proteinExistence type="predicted"/>
<evidence type="ECO:0000313" key="5">
    <source>
        <dbReference type="EMBL" id="ALO42343.1"/>
    </source>
</evidence>
<accession>A0A0S2K1G2</accession>
<dbReference type="InterPro" id="IPR052158">
    <property type="entry name" value="INH-QAR"/>
</dbReference>
<dbReference type="InterPro" id="IPR018062">
    <property type="entry name" value="HTH_AraC-typ_CS"/>
</dbReference>
<evidence type="ECO:0000256" key="2">
    <source>
        <dbReference type="ARBA" id="ARBA00023125"/>
    </source>
</evidence>
<dbReference type="RefSeq" id="WP_058030007.1">
    <property type="nucleotide sequence ID" value="NZ_CP013187.1"/>
</dbReference>
<dbReference type="OrthoDB" id="9803764at2"/>
<dbReference type="InterPro" id="IPR029062">
    <property type="entry name" value="Class_I_gatase-like"/>
</dbReference>
<dbReference type="GO" id="GO:0043565">
    <property type="term" value="F:sequence-specific DNA binding"/>
    <property type="evidence" value="ECO:0007669"/>
    <property type="project" value="InterPro"/>
</dbReference>
<feature type="domain" description="HTH araC/xylS-type" evidence="4">
    <location>
        <begin position="228"/>
        <end position="326"/>
    </location>
</feature>
<dbReference type="SUPFAM" id="SSF46689">
    <property type="entry name" value="Homeodomain-like"/>
    <property type="match status" value="2"/>
</dbReference>
<organism evidence="5 6">
    <name type="scientific">Pseudoalteromonas phenolica</name>
    <dbReference type="NCBI Taxonomy" id="161398"/>
    <lineage>
        <taxon>Bacteria</taxon>
        <taxon>Pseudomonadati</taxon>
        <taxon>Pseudomonadota</taxon>
        <taxon>Gammaproteobacteria</taxon>
        <taxon>Alteromonadales</taxon>
        <taxon>Pseudoalteromonadaceae</taxon>
        <taxon>Pseudoalteromonas</taxon>
    </lineage>
</organism>
<dbReference type="PROSITE" id="PS00041">
    <property type="entry name" value="HTH_ARAC_FAMILY_1"/>
    <property type="match status" value="1"/>
</dbReference>
<dbReference type="GO" id="GO:0003700">
    <property type="term" value="F:DNA-binding transcription factor activity"/>
    <property type="evidence" value="ECO:0007669"/>
    <property type="project" value="InterPro"/>
</dbReference>
<evidence type="ECO:0000256" key="3">
    <source>
        <dbReference type="ARBA" id="ARBA00023163"/>
    </source>
</evidence>
<dbReference type="Proteomes" id="UP000061457">
    <property type="component" value="Chromosome I"/>
</dbReference>
<dbReference type="AlphaFoldDB" id="A0A0S2K1G2"/>
<sequence>MVRPEEPTKIGFCIYSSMLFTSVSLPAEMLRAGEAFAKRHLGNDFKPLRLTWLANDTSPISNELGLQIQPDEAFGYLSEQDYIIVPSIWRNPRPVIRKNQSLAKALNQAWLHGSTIIGVGTGVCFLAESGLLQNHPATTHWHYAKQFKLNYPSVDLKPDFFITQSERIYTVASLNALADVIVHLISQLYGVAAAQHVQQNFSHEIRKPYEEQRFLEGDADTHPDELIASIQFWLKNNYHTEIALSDVAEQFDLSYRTFNRRFKMATDQTAAHYLQTIRLENAKELLASSNLSIQDVAISVGFNSQGLLTRVFKQRLNQTPSEYRKIVRKKLFSQSR</sequence>
<dbReference type="KEGG" id="pphe:PP2015_1842"/>
<gene>
    <name evidence="5" type="ORF">PP2015_1842</name>
</gene>
<keyword evidence="1" id="KW-0805">Transcription regulation</keyword>
<dbReference type="CDD" id="cd03138">
    <property type="entry name" value="GATase1_AraC_2"/>
    <property type="match status" value="1"/>
</dbReference>
<dbReference type="Pfam" id="PF12833">
    <property type="entry name" value="HTH_18"/>
    <property type="match status" value="1"/>
</dbReference>
<dbReference type="PANTHER" id="PTHR43130">
    <property type="entry name" value="ARAC-FAMILY TRANSCRIPTIONAL REGULATOR"/>
    <property type="match status" value="1"/>
</dbReference>
<name>A0A0S2K1G2_9GAMM</name>
<evidence type="ECO:0000256" key="1">
    <source>
        <dbReference type="ARBA" id="ARBA00023015"/>
    </source>
</evidence>
<keyword evidence="3" id="KW-0804">Transcription</keyword>
<dbReference type="PATRIC" id="fig|161398.10.peg.1870"/>
<dbReference type="SUPFAM" id="SSF52317">
    <property type="entry name" value="Class I glutamine amidotransferase-like"/>
    <property type="match status" value="1"/>
</dbReference>
<evidence type="ECO:0000313" key="6">
    <source>
        <dbReference type="Proteomes" id="UP000061457"/>
    </source>
</evidence>